<dbReference type="EMBL" id="KN739214">
    <property type="protein sequence ID" value="KIH54364.1"/>
    <property type="molecule type" value="Genomic_DNA"/>
</dbReference>
<organism evidence="1 2">
    <name type="scientific">Ancylostoma duodenale</name>
    <dbReference type="NCBI Taxonomy" id="51022"/>
    <lineage>
        <taxon>Eukaryota</taxon>
        <taxon>Metazoa</taxon>
        <taxon>Ecdysozoa</taxon>
        <taxon>Nematoda</taxon>
        <taxon>Chromadorea</taxon>
        <taxon>Rhabditida</taxon>
        <taxon>Rhabditina</taxon>
        <taxon>Rhabditomorpha</taxon>
        <taxon>Strongyloidea</taxon>
        <taxon>Ancylostomatidae</taxon>
        <taxon>Ancylostomatinae</taxon>
        <taxon>Ancylostoma</taxon>
    </lineage>
</organism>
<proteinExistence type="predicted"/>
<evidence type="ECO:0000313" key="2">
    <source>
        <dbReference type="Proteomes" id="UP000054047"/>
    </source>
</evidence>
<keyword evidence="2" id="KW-1185">Reference proteome</keyword>
<evidence type="ECO:0000313" key="1">
    <source>
        <dbReference type="EMBL" id="KIH54364.1"/>
    </source>
</evidence>
<accession>A0A0C2G647</accession>
<name>A0A0C2G647_9BILA</name>
<dbReference type="Proteomes" id="UP000054047">
    <property type="component" value="Unassembled WGS sequence"/>
</dbReference>
<dbReference type="AlphaFoldDB" id="A0A0C2G647"/>
<gene>
    <name evidence="1" type="ORF">ANCDUO_15491</name>
</gene>
<sequence length="69" mass="7718">MERQQEEAGEQDSVIIVHMNGSPHMGVFSPFGLLWSEAVDAAACFIWKDCRYTVTGCSNLTGERLPERD</sequence>
<protein>
    <submittedName>
        <fullName evidence="1">Uncharacterized protein</fullName>
    </submittedName>
</protein>
<reference evidence="1 2" key="1">
    <citation type="submission" date="2013-12" db="EMBL/GenBank/DDBJ databases">
        <title>Draft genome of the parsitic nematode Ancylostoma duodenale.</title>
        <authorList>
            <person name="Mitreva M."/>
        </authorList>
    </citation>
    <scope>NUCLEOTIDE SEQUENCE [LARGE SCALE GENOMIC DNA]</scope>
    <source>
        <strain evidence="1 2">Zhejiang</strain>
    </source>
</reference>